<dbReference type="InterPro" id="IPR029052">
    <property type="entry name" value="Metallo-depent_PP-like"/>
</dbReference>
<dbReference type="NCBIfam" id="TIGR00040">
    <property type="entry name" value="yfcE"/>
    <property type="match status" value="1"/>
</dbReference>
<protein>
    <recommendedName>
        <fullName evidence="2">Phosphoesterase</fullName>
        <ecNumber evidence="2">3.1.4.-</ecNumber>
    </recommendedName>
</protein>
<dbReference type="SUPFAM" id="SSF56300">
    <property type="entry name" value="Metallo-dependent phosphatases"/>
    <property type="match status" value="1"/>
</dbReference>
<dbReference type="Pfam" id="PF12850">
    <property type="entry name" value="Metallophos_2"/>
    <property type="match status" value="1"/>
</dbReference>
<keyword evidence="2" id="KW-0479">Metal-binding</keyword>
<dbReference type="InterPro" id="IPR041802">
    <property type="entry name" value="MPP_YfcE"/>
</dbReference>
<dbReference type="AlphaFoldDB" id="A0A109MV08"/>
<evidence type="ECO:0000313" key="5">
    <source>
        <dbReference type="Proteomes" id="UP000064189"/>
    </source>
</evidence>
<dbReference type="GO" id="GO:0046872">
    <property type="term" value="F:metal ion binding"/>
    <property type="evidence" value="ECO:0007669"/>
    <property type="project" value="UniProtKB-KW"/>
</dbReference>
<comment type="cofactor">
    <cofactor evidence="2">
        <name>a divalent metal cation</name>
        <dbReference type="ChEBI" id="CHEBI:60240"/>
    </cofactor>
</comment>
<dbReference type="EC" id="3.1.4.-" evidence="2"/>
<gene>
    <name evidence="4" type="ORF">AS888_07855</name>
</gene>
<dbReference type="PANTHER" id="PTHR11124">
    <property type="entry name" value="VACUOLAR SORTING PROTEIN VPS29"/>
    <property type="match status" value="1"/>
</dbReference>
<proteinExistence type="inferred from homology"/>
<evidence type="ECO:0000259" key="3">
    <source>
        <dbReference type="Pfam" id="PF12850"/>
    </source>
</evidence>
<dbReference type="Gene3D" id="3.60.21.10">
    <property type="match status" value="1"/>
</dbReference>
<comment type="similarity">
    <text evidence="1 2">Belongs to the metallophosphoesterase superfamily. YfcE family.</text>
</comment>
<dbReference type="EMBL" id="LNNH01000038">
    <property type="protein sequence ID" value="KWW15945.1"/>
    <property type="molecule type" value="Genomic_DNA"/>
</dbReference>
<sequence>MKVLIMSDSHGLTQEIGMITDRHKHEVAAMIHCGDSELERKDPLMKDFLAVRGNCDYDAAYPNDVVENIAGKRFFLTHGHLYNIKMTLMNVAYKSEEMGADIICFGHSHAAGSEMIDGKLFINPGSIRQPRGRIEKTYAILELEKDQLEITYYDLEGKIVDELRNTYQFE</sequence>
<dbReference type="CDD" id="cd00841">
    <property type="entry name" value="MPP_YfcE"/>
    <property type="match status" value="1"/>
</dbReference>
<comment type="caution">
    <text evidence="4">The sequence shown here is derived from an EMBL/GenBank/DDBJ whole genome shotgun (WGS) entry which is preliminary data.</text>
</comment>
<dbReference type="InterPro" id="IPR024654">
    <property type="entry name" value="Calcineurin-like_PHP_lpxH"/>
</dbReference>
<evidence type="ECO:0000313" key="4">
    <source>
        <dbReference type="EMBL" id="KWW15945.1"/>
    </source>
</evidence>
<dbReference type="GO" id="GO:0016787">
    <property type="term" value="F:hydrolase activity"/>
    <property type="evidence" value="ECO:0007669"/>
    <property type="project" value="UniProtKB-UniRule"/>
</dbReference>
<reference evidence="4 5" key="1">
    <citation type="submission" date="2015-11" db="EMBL/GenBank/DDBJ databases">
        <title>Genome Sequence of Bacillus simplex strain VanAntwerpen2.</title>
        <authorList>
            <person name="Couger M.B."/>
        </authorList>
    </citation>
    <scope>NUCLEOTIDE SEQUENCE [LARGE SCALE GENOMIC DNA]</scope>
    <source>
        <strain evidence="4 5">VanAntwerpen02</strain>
    </source>
</reference>
<dbReference type="RefSeq" id="WP_061143522.1">
    <property type="nucleotide sequence ID" value="NZ_LNNH01000038.1"/>
</dbReference>
<evidence type="ECO:0000256" key="1">
    <source>
        <dbReference type="ARBA" id="ARBA00008950"/>
    </source>
</evidence>
<keyword evidence="5" id="KW-1185">Reference proteome</keyword>
<feature type="domain" description="Calcineurin-like phosphoesterase" evidence="3">
    <location>
        <begin position="1"/>
        <end position="145"/>
    </location>
</feature>
<dbReference type="InterPro" id="IPR000979">
    <property type="entry name" value="Phosphodiesterase_MJ0936/Vps29"/>
</dbReference>
<dbReference type="Proteomes" id="UP000064189">
    <property type="component" value="Unassembled WGS sequence"/>
</dbReference>
<accession>A0A109MV08</accession>
<organism evidence="4 5">
    <name type="scientific">Peribacillus simplex</name>
    <dbReference type="NCBI Taxonomy" id="1478"/>
    <lineage>
        <taxon>Bacteria</taxon>
        <taxon>Bacillati</taxon>
        <taxon>Bacillota</taxon>
        <taxon>Bacilli</taxon>
        <taxon>Bacillales</taxon>
        <taxon>Bacillaceae</taxon>
        <taxon>Peribacillus</taxon>
    </lineage>
</organism>
<evidence type="ECO:0000256" key="2">
    <source>
        <dbReference type="RuleBase" id="RU362039"/>
    </source>
</evidence>
<name>A0A109MV08_9BACI</name>